<evidence type="ECO:0008006" key="3">
    <source>
        <dbReference type="Google" id="ProtNLM"/>
    </source>
</evidence>
<evidence type="ECO:0000313" key="1">
    <source>
        <dbReference type="EMBL" id="RGW08647.1"/>
    </source>
</evidence>
<reference evidence="1 2" key="1">
    <citation type="submission" date="2018-08" db="EMBL/GenBank/DDBJ databases">
        <title>A genome reference for cultivated species of the human gut microbiota.</title>
        <authorList>
            <person name="Zou Y."/>
            <person name="Xue W."/>
            <person name="Luo G."/>
        </authorList>
    </citation>
    <scope>NUCLEOTIDE SEQUENCE [LARGE SCALE GENOMIC DNA]</scope>
    <source>
        <strain evidence="1 2">AF13-3LB</strain>
    </source>
</reference>
<proteinExistence type="predicted"/>
<dbReference type="Proteomes" id="UP000265970">
    <property type="component" value="Unassembled WGS sequence"/>
</dbReference>
<dbReference type="EMBL" id="QRZV01000004">
    <property type="protein sequence ID" value="RGW08647.1"/>
    <property type="molecule type" value="Genomic_DNA"/>
</dbReference>
<accession>A0A395XFM1</accession>
<dbReference type="AlphaFoldDB" id="A0A395XFM1"/>
<protein>
    <recommendedName>
        <fullName evidence="3">XRE family transcriptional regulator</fullName>
    </recommendedName>
</protein>
<name>A0A395XFM1_9BIFI</name>
<sequence>MSKPTQLSETEKGVRDFIRAQMGLHGENGFSLSKKTGRSYTYTRERVEGLRAWTIADVDTLSALWGIPVLEFFSQAVKLR</sequence>
<comment type="caution">
    <text evidence="1">The sequence shown here is derived from an EMBL/GenBank/DDBJ whole genome shotgun (WGS) entry which is preliminary data.</text>
</comment>
<gene>
    <name evidence="1" type="ORF">DWV92_07345</name>
</gene>
<dbReference type="RefSeq" id="WP_118239521.1">
    <property type="nucleotide sequence ID" value="NZ_QRZV01000004.1"/>
</dbReference>
<organism evidence="1 2">
    <name type="scientific">Bifidobacterium pseudolongum</name>
    <dbReference type="NCBI Taxonomy" id="1694"/>
    <lineage>
        <taxon>Bacteria</taxon>
        <taxon>Bacillati</taxon>
        <taxon>Actinomycetota</taxon>
        <taxon>Actinomycetes</taxon>
        <taxon>Bifidobacteriales</taxon>
        <taxon>Bifidobacteriaceae</taxon>
        <taxon>Bifidobacterium</taxon>
    </lineage>
</organism>
<evidence type="ECO:0000313" key="2">
    <source>
        <dbReference type="Proteomes" id="UP000265970"/>
    </source>
</evidence>